<evidence type="ECO:0000313" key="2">
    <source>
        <dbReference type="EMBL" id="KAF2148292.1"/>
    </source>
</evidence>
<evidence type="ECO:0000256" key="1">
    <source>
        <dbReference type="SAM" id="MobiDB-lite"/>
    </source>
</evidence>
<feature type="compositionally biased region" description="Pro residues" evidence="1">
    <location>
        <begin position="176"/>
        <end position="186"/>
    </location>
</feature>
<feature type="region of interest" description="Disordered" evidence="1">
    <location>
        <begin position="128"/>
        <end position="188"/>
    </location>
</feature>
<dbReference type="EMBL" id="ML996093">
    <property type="protein sequence ID" value="KAF2148292.1"/>
    <property type="molecule type" value="Genomic_DNA"/>
</dbReference>
<name>A0A9P4IUW1_9PEZI</name>
<sequence length="227" mass="24807">MSVPGCASYSLPCFASCACLAYGLPDALNCLILTRANRFASTTVRFASKPWCTCDCRPSFLILATFPFPFLLPSLRPPRPSIPYQPRATTARQWASSQSLSQRGCVTCRIPTCPADVAHRVCEINPGGPNTNSASKGTRPHAKNTSAPAGPQAQRPAAPPKNPQTLRPRSGLVQQPNPPQHLPIHPPFSRSNKKVWNSFLLLSIPQPLSHISTLNSFLLNTRRVERF</sequence>
<proteinExistence type="predicted"/>
<dbReference type="AlphaFoldDB" id="A0A9P4IUW1"/>
<reference evidence="2" key="1">
    <citation type="journal article" date="2020" name="Stud. Mycol.">
        <title>101 Dothideomycetes genomes: a test case for predicting lifestyles and emergence of pathogens.</title>
        <authorList>
            <person name="Haridas S."/>
            <person name="Albert R."/>
            <person name="Binder M."/>
            <person name="Bloem J."/>
            <person name="Labutti K."/>
            <person name="Salamov A."/>
            <person name="Andreopoulos B."/>
            <person name="Baker S."/>
            <person name="Barry K."/>
            <person name="Bills G."/>
            <person name="Bluhm B."/>
            <person name="Cannon C."/>
            <person name="Castanera R."/>
            <person name="Culley D."/>
            <person name="Daum C."/>
            <person name="Ezra D."/>
            <person name="Gonzalez J."/>
            <person name="Henrissat B."/>
            <person name="Kuo A."/>
            <person name="Liang C."/>
            <person name="Lipzen A."/>
            <person name="Lutzoni F."/>
            <person name="Magnuson J."/>
            <person name="Mondo S."/>
            <person name="Nolan M."/>
            <person name="Ohm R."/>
            <person name="Pangilinan J."/>
            <person name="Park H.-J."/>
            <person name="Ramirez L."/>
            <person name="Alfaro M."/>
            <person name="Sun H."/>
            <person name="Tritt A."/>
            <person name="Yoshinaga Y."/>
            <person name="Zwiers L.-H."/>
            <person name="Turgeon B."/>
            <person name="Goodwin S."/>
            <person name="Spatafora J."/>
            <person name="Crous P."/>
            <person name="Grigoriev I."/>
        </authorList>
    </citation>
    <scope>NUCLEOTIDE SEQUENCE</scope>
    <source>
        <strain evidence="2">CBS 260.36</strain>
    </source>
</reference>
<evidence type="ECO:0000313" key="3">
    <source>
        <dbReference type="Proteomes" id="UP000799439"/>
    </source>
</evidence>
<accession>A0A9P4IUW1</accession>
<keyword evidence="3" id="KW-1185">Reference proteome</keyword>
<comment type="caution">
    <text evidence="2">The sequence shown here is derived from an EMBL/GenBank/DDBJ whole genome shotgun (WGS) entry which is preliminary data.</text>
</comment>
<gene>
    <name evidence="2" type="ORF">K461DRAFT_60284</name>
</gene>
<feature type="compositionally biased region" description="Low complexity" evidence="1">
    <location>
        <begin position="147"/>
        <end position="156"/>
    </location>
</feature>
<organism evidence="2 3">
    <name type="scientific">Myriangium duriaei CBS 260.36</name>
    <dbReference type="NCBI Taxonomy" id="1168546"/>
    <lineage>
        <taxon>Eukaryota</taxon>
        <taxon>Fungi</taxon>
        <taxon>Dikarya</taxon>
        <taxon>Ascomycota</taxon>
        <taxon>Pezizomycotina</taxon>
        <taxon>Dothideomycetes</taxon>
        <taxon>Dothideomycetidae</taxon>
        <taxon>Myriangiales</taxon>
        <taxon>Myriangiaceae</taxon>
        <taxon>Myriangium</taxon>
    </lineage>
</organism>
<protein>
    <submittedName>
        <fullName evidence="2">Uncharacterized protein</fullName>
    </submittedName>
</protein>
<dbReference type="Proteomes" id="UP000799439">
    <property type="component" value="Unassembled WGS sequence"/>
</dbReference>